<evidence type="ECO:0000313" key="1">
    <source>
        <dbReference type="EMBL" id="KAI5077436.1"/>
    </source>
</evidence>
<name>A0A9D4V0Y6_ADICA</name>
<dbReference type="AlphaFoldDB" id="A0A9D4V0Y6"/>
<sequence length="82" mass="8697">MGSMASPDTFEVEGPGVATYVEKGPWQTCTKSIMDGLTGSSLSLNISPASSATPPLSAYITSDFRIKLVNKSKGVCQWKLLL</sequence>
<proteinExistence type="predicted"/>
<accession>A0A9D4V0Y6</accession>
<comment type="caution">
    <text evidence="1">The sequence shown here is derived from an EMBL/GenBank/DDBJ whole genome shotgun (WGS) entry which is preliminary data.</text>
</comment>
<evidence type="ECO:0000313" key="2">
    <source>
        <dbReference type="Proteomes" id="UP000886520"/>
    </source>
</evidence>
<organism evidence="1 2">
    <name type="scientific">Adiantum capillus-veneris</name>
    <name type="common">Maidenhair fern</name>
    <dbReference type="NCBI Taxonomy" id="13818"/>
    <lineage>
        <taxon>Eukaryota</taxon>
        <taxon>Viridiplantae</taxon>
        <taxon>Streptophyta</taxon>
        <taxon>Embryophyta</taxon>
        <taxon>Tracheophyta</taxon>
        <taxon>Polypodiopsida</taxon>
        <taxon>Polypodiidae</taxon>
        <taxon>Polypodiales</taxon>
        <taxon>Pteridineae</taxon>
        <taxon>Pteridaceae</taxon>
        <taxon>Vittarioideae</taxon>
        <taxon>Adiantum</taxon>
    </lineage>
</organism>
<dbReference type="EMBL" id="JABFUD020000007">
    <property type="protein sequence ID" value="KAI5077436.1"/>
    <property type="molecule type" value="Genomic_DNA"/>
</dbReference>
<gene>
    <name evidence="1" type="ORF">GOP47_0007260</name>
</gene>
<dbReference type="Proteomes" id="UP000886520">
    <property type="component" value="Chromosome 7"/>
</dbReference>
<reference evidence="1" key="1">
    <citation type="submission" date="2021-01" db="EMBL/GenBank/DDBJ databases">
        <title>Adiantum capillus-veneris genome.</title>
        <authorList>
            <person name="Fang Y."/>
            <person name="Liao Q."/>
        </authorList>
    </citation>
    <scope>NUCLEOTIDE SEQUENCE</scope>
    <source>
        <strain evidence="1">H3</strain>
        <tissue evidence="1">Leaf</tissue>
    </source>
</reference>
<protein>
    <submittedName>
        <fullName evidence="1">Uncharacterized protein</fullName>
    </submittedName>
</protein>
<keyword evidence="2" id="KW-1185">Reference proteome</keyword>